<keyword evidence="8 9" id="KW-0413">Isomerase</keyword>
<dbReference type="InterPro" id="IPR016040">
    <property type="entry name" value="NAD(P)-bd_dom"/>
</dbReference>
<gene>
    <name evidence="11" type="primary">galE</name>
    <name evidence="11" type="ORF">ACFFJP_00765</name>
</gene>
<dbReference type="EMBL" id="JBHLXP010000001">
    <property type="protein sequence ID" value="MFC0046815.1"/>
    <property type="molecule type" value="Genomic_DNA"/>
</dbReference>
<dbReference type="PRINTS" id="PR01713">
    <property type="entry name" value="NUCEPIMERASE"/>
</dbReference>
<dbReference type="Gene3D" id="3.40.50.720">
    <property type="entry name" value="NAD(P)-binding Rossmann-like Domain"/>
    <property type="match status" value="1"/>
</dbReference>
<evidence type="ECO:0000256" key="2">
    <source>
        <dbReference type="ARBA" id="ARBA00001911"/>
    </source>
</evidence>
<comment type="cofactor">
    <cofactor evidence="2 9">
        <name>NAD(+)</name>
        <dbReference type="ChEBI" id="CHEBI:57540"/>
    </cofactor>
</comment>
<dbReference type="Pfam" id="PF16363">
    <property type="entry name" value="GDP_Man_Dehyd"/>
    <property type="match status" value="1"/>
</dbReference>
<keyword evidence="7 9" id="KW-0520">NAD</keyword>
<evidence type="ECO:0000256" key="3">
    <source>
        <dbReference type="ARBA" id="ARBA00004947"/>
    </source>
</evidence>
<evidence type="ECO:0000256" key="6">
    <source>
        <dbReference type="ARBA" id="ARBA00018569"/>
    </source>
</evidence>
<evidence type="ECO:0000256" key="5">
    <source>
        <dbReference type="ARBA" id="ARBA00013189"/>
    </source>
</evidence>
<dbReference type="InterPro" id="IPR005886">
    <property type="entry name" value="UDP_G4E"/>
</dbReference>
<evidence type="ECO:0000259" key="10">
    <source>
        <dbReference type="Pfam" id="PF16363"/>
    </source>
</evidence>
<evidence type="ECO:0000256" key="7">
    <source>
        <dbReference type="ARBA" id="ARBA00023027"/>
    </source>
</evidence>
<comment type="caution">
    <text evidence="11">The sequence shown here is derived from an EMBL/GenBank/DDBJ whole genome shotgun (WGS) entry which is preliminary data.</text>
</comment>
<dbReference type="EC" id="5.1.3.2" evidence="5 9"/>
<keyword evidence="9" id="KW-0119">Carbohydrate metabolism</keyword>
<dbReference type="GO" id="GO:0003978">
    <property type="term" value="F:UDP-glucose 4-epimerase activity"/>
    <property type="evidence" value="ECO:0007669"/>
    <property type="project" value="UniProtKB-EC"/>
</dbReference>
<dbReference type="InterPro" id="IPR036291">
    <property type="entry name" value="NAD(P)-bd_dom_sf"/>
</dbReference>
<dbReference type="PANTHER" id="PTHR43725:SF47">
    <property type="entry name" value="UDP-GLUCOSE 4-EPIMERASE"/>
    <property type="match status" value="1"/>
</dbReference>
<dbReference type="NCBIfam" id="TIGR01179">
    <property type="entry name" value="galE"/>
    <property type="match status" value="1"/>
</dbReference>
<name>A0ABV6B7F8_9GAMM</name>
<reference evidence="11 12" key="1">
    <citation type="submission" date="2024-09" db="EMBL/GenBank/DDBJ databases">
        <authorList>
            <person name="Sun Q."/>
            <person name="Mori K."/>
        </authorList>
    </citation>
    <scope>NUCLEOTIDE SEQUENCE [LARGE SCALE GENOMIC DNA]</scope>
    <source>
        <strain evidence="11 12">KCTC 23315</strain>
    </source>
</reference>
<protein>
    <recommendedName>
        <fullName evidence="6 9">UDP-glucose 4-epimerase</fullName>
        <ecNumber evidence="5 9">5.1.3.2</ecNumber>
    </recommendedName>
</protein>
<comment type="similarity">
    <text evidence="4 9">Belongs to the NAD(P)-dependent epimerase/dehydratase family.</text>
</comment>
<evidence type="ECO:0000256" key="1">
    <source>
        <dbReference type="ARBA" id="ARBA00000083"/>
    </source>
</evidence>
<dbReference type="Gene3D" id="3.90.25.10">
    <property type="entry name" value="UDP-galactose 4-epimerase, domain 1"/>
    <property type="match status" value="1"/>
</dbReference>
<comment type="subunit">
    <text evidence="9">Homodimer.</text>
</comment>
<proteinExistence type="inferred from homology"/>
<evidence type="ECO:0000256" key="4">
    <source>
        <dbReference type="ARBA" id="ARBA00007637"/>
    </source>
</evidence>
<dbReference type="Proteomes" id="UP001589813">
    <property type="component" value="Unassembled WGS sequence"/>
</dbReference>
<evidence type="ECO:0000313" key="11">
    <source>
        <dbReference type="EMBL" id="MFC0046815.1"/>
    </source>
</evidence>
<accession>A0ABV6B7F8</accession>
<evidence type="ECO:0000313" key="12">
    <source>
        <dbReference type="Proteomes" id="UP001589813"/>
    </source>
</evidence>
<comment type="pathway">
    <text evidence="3 9">Carbohydrate metabolism; galactose metabolism.</text>
</comment>
<keyword evidence="12" id="KW-1185">Reference proteome</keyword>
<dbReference type="RefSeq" id="WP_377239400.1">
    <property type="nucleotide sequence ID" value="NZ_JBHLXP010000001.1"/>
</dbReference>
<dbReference type="CDD" id="cd05247">
    <property type="entry name" value="UDP_G4E_1_SDR_e"/>
    <property type="match status" value="1"/>
</dbReference>
<dbReference type="SUPFAM" id="SSF51735">
    <property type="entry name" value="NAD(P)-binding Rossmann-fold domains"/>
    <property type="match status" value="1"/>
</dbReference>
<dbReference type="NCBIfam" id="NF007956">
    <property type="entry name" value="PRK10675.1"/>
    <property type="match status" value="1"/>
</dbReference>
<dbReference type="PANTHER" id="PTHR43725">
    <property type="entry name" value="UDP-GLUCOSE 4-EPIMERASE"/>
    <property type="match status" value="1"/>
</dbReference>
<feature type="domain" description="NAD(P)-binding" evidence="10">
    <location>
        <begin position="4"/>
        <end position="336"/>
    </location>
</feature>
<comment type="catalytic activity">
    <reaction evidence="1 9">
        <text>UDP-alpha-D-glucose = UDP-alpha-D-galactose</text>
        <dbReference type="Rhea" id="RHEA:22168"/>
        <dbReference type="ChEBI" id="CHEBI:58885"/>
        <dbReference type="ChEBI" id="CHEBI:66914"/>
        <dbReference type="EC" id="5.1.3.2"/>
    </reaction>
</comment>
<evidence type="ECO:0000256" key="8">
    <source>
        <dbReference type="ARBA" id="ARBA00023235"/>
    </source>
</evidence>
<organism evidence="11 12">
    <name type="scientific">Rheinheimera tilapiae</name>
    <dbReference type="NCBI Taxonomy" id="875043"/>
    <lineage>
        <taxon>Bacteria</taxon>
        <taxon>Pseudomonadati</taxon>
        <taxon>Pseudomonadota</taxon>
        <taxon>Gammaproteobacteria</taxon>
        <taxon>Chromatiales</taxon>
        <taxon>Chromatiaceae</taxon>
        <taxon>Rheinheimera</taxon>
    </lineage>
</organism>
<evidence type="ECO:0000256" key="9">
    <source>
        <dbReference type="RuleBase" id="RU366046"/>
    </source>
</evidence>
<sequence length="360" mass="38789">MKILLTGGAGYIGSHTALALLARGHELVLVDNFSNSQPEVLKRLAHLSGESGSENAAAFSFQQLDICDAAALGAVFAEHSQSGQSFDAVIHFAGLKAVGESAREPLKYYQHNVAGTVTLLQLMQQYQVNCLVFSSSATVYGDPQSLPLTEQSPTGPQSVYGRSKFMVEQILADYCTANPAFSAVALRYFNPVGAHPSGLLGEDPQGIPNNLLPFISQVAVGRRDQLTVFGNDYPTVDGTGVRDYIHVLDLADGHVRALEQLHNQPGQHLFNLGTGQGYSVLQMVDAFRQVSGHPVPLTFAPRRPGDVSACYADAGKALQQLGWQAQLNLTDMVSDTWRWQQLNPQGYHTNTPIADAGGKR</sequence>